<reference evidence="2 3" key="1">
    <citation type="journal article" date="2020" name="Nat. Food">
        <title>A phased Vanilla planifolia genome enables genetic improvement of flavour and production.</title>
        <authorList>
            <person name="Hasing T."/>
            <person name="Tang H."/>
            <person name="Brym M."/>
            <person name="Khazi F."/>
            <person name="Huang T."/>
            <person name="Chambers A.H."/>
        </authorList>
    </citation>
    <scope>NUCLEOTIDE SEQUENCE [LARGE SCALE GENOMIC DNA]</scope>
    <source>
        <tissue evidence="2">Leaf</tissue>
    </source>
</reference>
<dbReference type="AlphaFoldDB" id="A0A835V1F4"/>
<protein>
    <submittedName>
        <fullName evidence="2">Uncharacterized protein</fullName>
    </submittedName>
</protein>
<dbReference type="EMBL" id="JADCNL010000005">
    <property type="protein sequence ID" value="KAG0480205.1"/>
    <property type="molecule type" value="Genomic_DNA"/>
</dbReference>
<dbReference type="Proteomes" id="UP000636800">
    <property type="component" value="Chromosome 5"/>
</dbReference>
<feature type="compositionally biased region" description="Acidic residues" evidence="1">
    <location>
        <begin position="8"/>
        <end position="19"/>
    </location>
</feature>
<organism evidence="2 3">
    <name type="scientific">Vanilla planifolia</name>
    <name type="common">Vanilla</name>
    <dbReference type="NCBI Taxonomy" id="51239"/>
    <lineage>
        <taxon>Eukaryota</taxon>
        <taxon>Viridiplantae</taxon>
        <taxon>Streptophyta</taxon>
        <taxon>Embryophyta</taxon>
        <taxon>Tracheophyta</taxon>
        <taxon>Spermatophyta</taxon>
        <taxon>Magnoliopsida</taxon>
        <taxon>Liliopsida</taxon>
        <taxon>Asparagales</taxon>
        <taxon>Orchidaceae</taxon>
        <taxon>Vanilloideae</taxon>
        <taxon>Vanilleae</taxon>
        <taxon>Vanilla</taxon>
    </lineage>
</organism>
<proteinExistence type="predicted"/>
<gene>
    <name evidence="2" type="ORF">HPP92_011063</name>
</gene>
<evidence type="ECO:0000313" key="2">
    <source>
        <dbReference type="EMBL" id="KAG0480205.1"/>
    </source>
</evidence>
<feature type="region of interest" description="Disordered" evidence="1">
    <location>
        <begin position="1"/>
        <end position="30"/>
    </location>
</feature>
<evidence type="ECO:0000313" key="3">
    <source>
        <dbReference type="Proteomes" id="UP000636800"/>
    </source>
</evidence>
<dbReference type="OrthoDB" id="2143914at2759"/>
<accession>A0A835V1F4</accession>
<keyword evidence="3" id="KW-1185">Reference proteome</keyword>
<comment type="caution">
    <text evidence="2">The sequence shown here is derived from an EMBL/GenBank/DDBJ whole genome shotgun (WGS) entry which is preliminary data.</text>
</comment>
<sequence>MASLAEGDVWEEDEKEEGEQGNSGHGCGRRRPLLEGWVEILASFRMRNRFWLRFGAGQWKEKAVGCVDLVNINRRKEESWRDA</sequence>
<evidence type="ECO:0000256" key="1">
    <source>
        <dbReference type="SAM" id="MobiDB-lite"/>
    </source>
</evidence>
<name>A0A835V1F4_VANPL</name>